<keyword evidence="1" id="KW-0732">Signal</keyword>
<evidence type="ECO:0000313" key="3">
    <source>
        <dbReference type="Proteomes" id="UP000325286"/>
    </source>
</evidence>
<dbReference type="InterPro" id="IPR008969">
    <property type="entry name" value="CarboxyPept-like_regulatory"/>
</dbReference>
<proteinExistence type="predicted"/>
<sequence precursor="true">MSNSFSNRRCGPSRMIGMLATGALSVAMLAGCSGGVAENPDWPARVPATGTVHYKGQPMADAVVSFMNPEAQVTGTGTTDADGHFTLTTYVANDGVVPGTQVVTVRCVQVTDSTPEDVDVSAGGVAGPQKVTWLIPEKYSNATKSGLTATVTEGGENDFMFELE</sequence>
<feature type="signal peptide" evidence="1">
    <location>
        <begin position="1"/>
        <end position="30"/>
    </location>
</feature>
<dbReference type="SUPFAM" id="SSF49464">
    <property type="entry name" value="Carboxypeptidase regulatory domain-like"/>
    <property type="match status" value="1"/>
</dbReference>
<evidence type="ECO:0000256" key="1">
    <source>
        <dbReference type="SAM" id="SignalP"/>
    </source>
</evidence>
<feature type="chain" id="PRO_5022714605" description="Carboxypeptidase regulatory-like domain-containing protein" evidence="1">
    <location>
        <begin position="31"/>
        <end position="164"/>
    </location>
</feature>
<accession>A0A5B9QUY0</accession>
<dbReference type="RefSeq" id="WP_162275905.1">
    <property type="nucleotide sequence ID" value="NZ_CP042914.1"/>
</dbReference>
<evidence type="ECO:0008006" key="4">
    <source>
        <dbReference type="Google" id="ProtNLM"/>
    </source>
</evidence>
<dbReference type="EMBL" id="CP042914">
    <property type="protein sequence ID" value="QEG42848.1"/>
    <property type="molecule type" value="Genomic_DNA"/>
</dbReference>
<protein>
    <recommendedName>
        <fullName evidence="4">Carboxypeptidase regulatory-like domain-containing protein</fullName>
    </recommendedName>
</protein>
<reference evidence="2 3" key="1">
    <citation type="submission" date="2019-08" db="EMBL/GenBank/DDBJ databases">
        <title>Deep-cultivation of Planctomycetes and their phenomic and genomic characterization uncovers novel biology.</title>
        <authorList>
            <person name="Wiegand S."/>
            <person name="Jogler M."/>
            <person name="Boedeker C."/>
            <person name="Pinto D."/>
            <person name="Vollmers J."/>
            <person name="Rivas-Marin E."/>
            <person name="Kohn T."/>
            <person name="Peeters S.H."/>
            <person name="Heuer A."/>
            <person name="Rast P."/>
            <person name="Oberbeckmann S."/>
            <person name="Bunk B."/>
            <person name="Jeske O."/>
            <person name="Meyerdierks A."/>
            <person name="Storesund J.E."/>
            <person name="Kallscheuer N."/>
            <person name="Luecker S."/>
            <person name="Lage O.M."/>
            <person name="Pohl T."/>
            <person name="Merkel B.J."/>
            <person name="Hornburger P."/>
            <person name="Mueller R.-W."/>
            <person name="Bruemmer F."/>
            <person name="Labrenz M."/>
            <person name="Spormann A.M."/>
            <person name="Op den Camp H."/>
            <person name="Overmann J."/>
            <person name="Amann R."/>
            <person name="Jetten M.S.M."/>
            <person name="Mascher T."/>
            <person name="Medema M.H."/>
            <person name="Devos D.P."/>
            <person name="Kaster A.-K."/>
            <person name="Ovreas L."/>
            <person name="Rohde M."/>
            <person name="Galperin M.Y."/>
            <person name="Jogler C."/>
        </authorList>
    </citation>
    <scope>NUCLEOTIDE SEQUENCE [LARGE SCALE GENOMIC DNA]</scope>
    <source>
        <strain evidence="2 3">UC8</strain>
    </source>
</reference>
<keyword evidence="3" id="KW-1185">Reference proteome</keyword>
<organism evidence="2 3">
    <name type="scientific">Roseimaritima ulvae</name>
    <dbReference type="NCBI Taxonomy" id="980254"/>
    <lineage>
        <taxon>Bacteria</taxon>
        <taxon>Pseudomonadati</taxon>
        <taxon>Planctomycetota</taxon>
        <taxon>Planctomycetia</taxon>
        <taxon>Pirellulales</taxon>
        <taxon>Pirellulaceae</taxon>
        <taxon>Roseimaritima</taxon>
    </lineage>
</organism>
<dbReference type="KEGG" id="rul:UC8_48900"/>
<dbReference type="AlphaFoldDB" id="A0A5B9QUY0"/>
<evidence type="ECO:0000313" key="2">
    <source>
        <dbReference type="EMBL" id="QEG42848.1"/>
    </source>
</evidence>
<name>A0A5B9QUY0_9BACT</name>
<dbReference type="Proteomes" id="UP000325286">
    <property type="component" value="Chromosome"/>
</dbReference>
<gene>
    <name evidence="2" type="ORF">UC8_48900</name>
</gene>
<dbReference type="Gene3D" id="2.60.40.1120">
    <property type="entry name" value="Carboxypeptidase-like, regulatory domain"/>
    <property type="match status" value="1"/>
</dbReference>